<evidence type="ECO:0000313" key="6">
    <source>
        <dbReference type="Proteomes" id="UP000886689"/>
    </source>
</evidence>
<protein>
    <submittedName>
        <fullName evidence="5">ABC transporter substrate-binding protein</fullName>
    </submittedName>
</protein>
<evidence type="ECO:0000259" key="4">
    <source>
        <dbReference type="Pfam" id="PF13458"/>
    </source>
</evidence>
<reference evidence="5" key="1">
    <citation type="submission" date="2020-10" db="EMBL/GenBank/DDBJ databases">
        <title>Connecting structure to function with the recovery of over 1000 high-quality activated sludge metagenome-assembled genomes encoding full-length rRNA genes using long-read sequencing.</title>
        <authorList>
            <person name="Singleton C.M."/>
            <person name="Petriglieri F."/>
            <person name="Kristensen J.M."/>
            <person name="Kirkegaard R.H."/>
            <person name="Michaelsen T.Y."/>
            <person name="Andersen M.H."/>
            <person name="Karst S.M."/>
            <person name="Dueholm M.S."/>
            <person name="Nielsen P.H."/>
            <person name="Albertsen M."/>
        </authorList>
    </citation>
    <scope>NUCLEOTIDE SEQUENCE</scope>
    <source>
        <strain evidence="5">Hirt_18-Q3-R61-65_BATAC.395</strain>
    </source>
</reference>
<dbReference type="PANTHER" id="PTHR47235:SF1">
    <property type="entry name" value="BLR6548 PROTEIN"/>
    <property type="match status" value="1"/>
</dbReference>
<comment type="similarity">
    <text evidence="1">Belongs to the leucine-binding protein family.</text>
</comment>
<dbReference type="Proteomes" id="UP000886689">
    <property type="component" value="Unassembled WGS sequence"/>
</dbReference>
<dbReference type="Pfam" id="PF13458">
    <property type="entry name" value="Peripla_BP_6"/>
    <property type="match status" value="1"/>
</dbReference>
<accession>A0A9D7PQQ4</accession>
<comment type="caution">
    <text evidence="5">The sequence shown here is derived from an EMBL/GenBank/DDBJ whole genome shotgun (WGS) entry which is preliminary data.</text>
</comment>
<feature type="chain" id="PRO_5039733183" evidence="3">
    <location>
        <begin position="23"/>
        <end position="376"/>
    </location>
</feature>
<feature type="domain" description="Leucine-binding protein" evidence="4">
    <location>
        <begin position="25"/>
        <end position="361"/>
    </location>
</feature>
<evidence type="ECO:0000256" key="1">
    <source>
        <dbReference type="ARBA" id="ARBA00010062"/>
    </source>
</evidence>
<dbReference type="InterPro" id="IPR028082">
    <property type="entry name" value="Peripla_BP_I"/>
</dbReference>
<evidence type="ECO:0000256" key="3">
    <source>
        <dbReference type="SAM" id="SignalP"/>
    </source>
</evidence>
<dbReference type="EMBL" id="JADJUC010000008">
    <property type="protein sequence ID" value="MBK8524385.1"/>
    <property type="molecule type" value="Genomic_DNA"/>
</dbReference>
<dbReference type="InterPro" id="IPR028081">
    <property type="entry name" value="Leu-bd"/>
</dbReference>
<dbReference type="CDD" id="cd06326">
    <property type="entry name" value="PBP1_ABC_ligand_binding-like"/>
    <property type="match status" value="1"/>
</dbReference>
<dbReference type="Gene3D" id="3.40.50.2300">
    <property type="match status" value="2"/>
</dbReference>
<evidence type="ECO:0000313" key="5">
    <source>
        <dbReference type="EMBL" id="MBK8524385.1"/>
    </source>
</evidence>
<feature type="signal peptide" evidence="3">
    <location>
        <begin position="1"/>
        <end position="22"/>
    </location>
</feature>
<dbReference type="AlphaFoldDB" id="A0A9D7PQQ4"/>
<organism evidence="5 6">
    <name type="scientific">Candidatus Proximibacter danicus</name>
    <dbReference type="NCBI Taxonomy" id="2954365"/>
    <lineage>
        <taxon>Bacteria</taxon>
        <taxon>Pseudomonadati</taxon>
        <taxon>Pseudomonadota</taxon>
        <taxon>Betaproteobacteria</taxon>
        <taxon>Candidatus Proximibacter</taxon>
    </lineage>
</organism>
<proteinExistence type="inferred from homology"/>
<gene>
    <name evidence="5" type="ORF">IPL58_09845</name>
</gene>
<name>A0A9D7PQQ4_9PROT</name>
<dbReference type="SUPFAM" id="SSF53822">
    <property type="entry name" value="Periplasmic binding protein-like I"/>
    <property type="match status" value="1"/>
</dbReference>
<evidence type="ECO:0000256" key="2">
    <source>
        <dbReference type="ARBA" id="ARBA00022729"/>
    </source>
</evidence>
<sequence length="376" mass="40057">MQHSRRFVAAVVLAVTSLSIQAADIVIGQVAPLTGVLASTGRDMVLGARIYFDHINASGGINGNRIRHVVVDDAYKVDETVRLTQELIEKQQAVALIGFAGTANVGEVLKRGLLESGKIALVAPYTGGEVLRTADNRNIFHIRAGYADEAEHMVDQLTTLGIKRIAVFYQNDGFGEAGKKGVEAALNKRNLKLAAAASYERNTDDVKSAVDIIRKADAGAVIMISVNRSTAAFAKGFREAGGSAQLLNISVVDASQLVKLSGTPAVHGLGISQVMPFPHSDTQPVTREFKKLFAKYAPADAAVSYTNFEEFIGAKVLVEAIRRAGPNPGPEKILHALETLGNLDVGGFNVSFSPNSHVGSRFVEVTVIGRNGTLLR</sequence>
<dbReference type="PANTHER" id="PTHR47235">
    <property type="entry name" value="BLR6548 PROTEIN"/>
    <property type="match status" value="1"/>
</dbReference>
<keyword evidence="2 3" id="KW-0732">Signal</keyword>